<dbReference type="PANTHER" id="PTHR31221:SF283">
    <property type="entry name" value="WRKY DOMAIN-CONTAINING PROTEIN"/>
    <property type="match status" value="1"/>
</dbReference>
<dbReference type="GO" id="GO:0003700">
    <property type="term" value="F:DNA-binding transcription factor activity"/>
    <property type="evidence" value="ECO:0007669"/>
    <property type="project" value="InterPro"/>
</dbReference>
<dbReference type="InterPro" id="IPR036576">
    <property type="entry name" value="WRKY_dom_sf"/>
</dbReference>
<dbReference type="InterPro" id="IPR044810">
    <property type="entry name" value="WRKY_plant"/>
</dbReference>
<keyword evidence="9" id="KW-1185">Reference proteome</keyword>
<feature type="domain" description="WRKY" evidence="7">
    <location>
        <begin position="156"/>
        <end position="221"/>
    </location>
</feature>
<dbReference type="Gene3D" id="2.20.25.80">
    <property type="entry name" value="WRKY domain"/>
    <property type="match status" value="1"/>
</dbReference>
<feature type="region of interest" description="Disordered" evidence="6">
    <location>
        <begin position="120"/>
        <end position="145"/>
    </location>
</feature>
<evidence type="ECO:0000259" key="7">
    <source>
        <dbReference type="PROSITE" id="PS50811"/>
    </source>
</evidence>
<dbReference type="Pfam" id="PF03106">
    <property type="entry name" value="WRKY"/>
    <property type="match status" value="1"/>
</dbReference>
<evidence type="ECO:0000313" key="8">
    <source>
        <dbReference type="EMBL" id="KAG9459215.1"/>
    </source>
</evidence>
<dbReference type="PROSITE" id="PS50811">
    <property type="entry name" value="WRKY"/>
    <property type="match status" value="1"/>
</dbReference>
<dbReference type="EMBL" id="JAINDJ010000002">
    <property type="protein sequence ID" value="KAG9459215.1"/>
    <property type="molecule type" value="Genomic_DNA"/>
</dbReference>
<protein>
    <recommendedName>
        <fullName evidence="7">WRKY domain-containing protein</fullName>
    </recommendedName>
</protein>
<keyword evidence="4" id="KW-0804">Transcription</keyword>
<dbReference type="PANTHER" id="PTHR31221">
    <property type="entry name" value="WRKY TRANSCRIPTION FACTOR PROTEIN 1-RELATED"/>
    <property type="match status" value="1"/>
</dbReference>
<dbReference type="AlphaFoldDB" id="A0AAV7FDE7"/>
<dbReference type="GO" id="GO:0005634">
    <property type="term" value="C:nucleus"/>
    <property type="evidence" value="ECO:0007669"/>
    <property type="project" value="UniProtKB-SubCell"/>
</dbReference>
<name>A0AAV7FDE7_ARIFI</name>
<evidence type="ECO:0000313" key="9">
    <source>
        <dbReference type="Proteomes" id="UP000825729"/>
    </source>
</evidence>
<keyword evidence="5" id="KW-0539">Nucleus</keyword>
<evidence type="ECO:0000256" key="5">
    <source>
        <dbReference type="ARBA" id="ARBA00023242"/>
    </source>
</evidence>
<sequence>MIAMTPMSGMAVFPNYSYREQQQQQQQQQQRHSNNNIPAASSAFANIISDYPSAADLEWSDYLVLEEVSEEDSSSAMNNMGFSSESTTPPFSLMDHNYNYTNFDDQTGTTTTATTLSANNIISNSGLNGGSSTAESDEAERRSSAGFSRVAFRTKSELEILDDGYKWRKYGKKTVKNSPNPRNYYRCSSVGCGVKKRVERDRVDPSFVITTYDGVHNHESPCCIHPLRL</sequence>
<dbReference type="SUPFAM" id="SSF118290">
    <property type="entry name" value="WRKY DNA-binding domain"/>
    <property type="match status" value="1"/>
</dbReference>
<gene>
    <name evidence="8" type="ORF">H6P81_003723</name>
</gene>
<dbReference type="FunFam" id="2.20.25.80:FF:000003">
    <property type="entry name" value="WRKY transcription factor 57"/>
    <property type="match status" value="1"/>
</dbReference>
<dbReference type="Proteomes" id="UP000825729">
    <property type="component" value="Unassembled WGS sequence"/>
</dbReference>
<comment type="subcellular location">
    <subcellularLocation>
        <location evidence="1">Nucleus</location>
    </subcellularLocation>
</comment>
<keyword evidence="3" id="KW-0238">DNA-binding</keyword>
<comment type="caution">
    <text evidence="8">The sequence shown here is derived from an EMBL/GenBank/DDBJ whole genome shotgun (WGS) entry which is preliminary data.</text>
</comment>
<evidence type="ECO:0000256" key="3">
    <source>
        <dbReference type="ARBA" id="ARBA00023125"/>
    </source>
</evidence>
<keyword evidence="2" id="KW-0805">Transcription regulation</keyword>
<dbReference type="GO" id="GO:0043565">
    <property type="term" value="F:sequence-specific DNA binding"/>
    <property type="evidence" value="ECO:0007669"/>
    <property type="project" value="InterPro"/>
</dbReference>
<dbReference type="SMART" id="SM00774">
    <property type="entry name" value="WRKY"/>
    <property type="match status" value="1"/>
</dbReference>
<reference evidence="8 9" key="1">
    <citation type="submission" date="2021-07" db="EMBL/GenBank/DDBJ databases">
        <title>The Aristolochia fimbriata genome: insights into angiosperm evolution, floral development and chemical biosynthesis.</title>
        <authorList>
            <person name="Jiao Y."/>
        </authorList>
    </citation>
    <scope>NUCLEOTIDE SEQUENCE [LARGE SCALE GENOMIC DNA]</scope>
    <source>
        <strain evidence="8">IBCAS-2021</strain>
        <tissue evidence="8">Leaf</tissue>
    </source>
</reference>
<proteinExistence type="predicted"/>
<evidence type="ECO:0000256" key="4">
    <source>
        <dbReference type="ARBA" id="ARBA00023163"/>
    </source>
</evidence>
<evidence type="ECO:0000256" key="6">
    <source>
        <dbReference type="SAM" id="MobiDB-lite"/>
    </source>
</evidence>
<accession>A0AAV7FDE7</accession>
<feature type="compositionally biased region" description="Low complexity" evidence="6">
    <location>
        <begin position="120"/>
        <end position="132"/>
    </location>
</feature>
<evidence type="ECO:0000256" key="2">
    <source>
        <dbReference type="ARBA" id="ARBA00023015"/>
    </source>
</evidence>
<organism evidence="8 9">
    <name type="scientific">Aristolochia fimbriata</name>
    <name type="common">White veined hardy Dutchman's pipe vine</name>
    <dbReference type="NCBI Taxonomy" id="158543"/>
    <lineage>
        <taxon>Eukaryota</taxon>
        <taxon>Viridiplantae</taxon>
        <taxon>Streptophyta</taxon>
        <taxon>Embryophyta</taxon>
        <taxon>Tracheophyta</taxon>
        <taxon>Spermatophyta</taxon>
        <taxon>Magnoliopsida</taxon>
        <taxon>Magnoliidae</taxon>
        <taxon>Piperales</taxon>
        <taxon>Aristolochiaceae</taxon>
        <taxon>Aristolochia</taxon>
    </lineage>
</organism>
<evidence type="ECO:0000256" key="1">
    <source>
        <dbReference type="ARBA" id="ARBA00004123"/>
    </source>
</evidence>
<dbReference type="InterPro" id="IPR003657">
    <property type="entry name" value="WRKY_dom"/>
</dbReference>